<comment type="caution">
    <text evidence="2">The sequence shown here is derived from an EMBL/GenBank/DDBJ whole genome shotgun (WGS) entry which is preliminary data.</text>
</comment>
<keyword evidence="3" id="KW-1185">Reference proteome</keyword>
<evidence type="ECO:0000313" key="3">
    <source>
        <dbReference type="Proteomes" id="UP000218231"/>
    </source>
</evidence>
<feature type="compositionally biased region" description="Basic and acidic residues" evidence="1">
    <location>
        <begin position="79"/>
        <end position="92"/>
    </location>
</feature>
<protein>
    <submittedName>
        <fullName evidence="2">Uncharacterized protein</fullName>
    </submittedName>
</protein>
<accession>A0A2A2M571</accession>
<evidence type="ECO:0000313" key="2">
    <source>
        <dbReference type="EMBL" id="PAV93455.1"/>
    </source>
</evidence>
<organism evidence="2 3">
    <name type="scientific">Diploscapter pachys</name>
    <dbReference type="NCBI Taxonomy" id="2018661"/>
    <lineage>
        <taxon>Eukaryota</taxon>
        <taxon>Metazoa</taxon>
        <taxon>Ecdysozoa</taxon>
        <taxon>Nematoda</taxon>
        <taxon>Chromadorea</taxon>
        <taxon>Rhabditida</taxon>
        <taxon>Rhabditina</taxon>
        <taxon>Rhabditomorpha</taxon>
        <taxon>Rhabditoidea</taxon>
        <taxon>Rhabditidae</taxon>
        <taxon>Diploscapter</taxon>
    </lineage>
</organism>
<feature type="region of interest" description="Disordered" evidence="1">
    <location>
        <begin position="28"/>
        <end position="158"/>
    </location>
</feature>
<sequence>MRACRRCFTRTKANAEMDLTKECWHEGQTGQRIDTGPRHEHERAERHHRTARSRPVLDPAPGQPDRPAQSATHRASPADPRRPAGTRADRRQPLPAPPTGHPLQRPDLEPEPVLPPRPAGLPCLAEADAPVDRGKQPGRRRSGQGAVPVQPGQRRLRP</sequence>
<dbReference type="EMBL" id="LIAE01005245">
    <property type="protein sequence ID" value="PAV93455.1"/>
    <property type="molecule type" value="Genomic_DNA"/>
</dbReference>
<proteinExistence type="predicted"/>
<name>A0A2A2M571_9BILA</name>
<feature type="compositionally biased region" description="Basic and acidic residues" evidence="1">
    <location>
        <begin position="35"/>
        <end position="45"/>
    </location>
</feature>
<dbReference type="AlphaFoldDB" id="A0A2A2M571"/>
<dbReference type="Proteomes" id="UP000218231">
    <property type="component" value="Unassembled WGS sequence"/>
</dbReference>
<gene>
    <name evidence="2" type="ORF">WR25_08166</name>
</gene>
<evidence type="ECO:0000256" key="1">
    <source>
        <dbReference type="SAM" id="MobiDB-lite"/>
    </source>
</evidence>
<reference evidence="2 3" key="1">
    <citation type="journal article" date="2017" name="Curr. Biol.">
        <title>Genome architecture and evolution of a unichromosomal asexual nematode.</title>
        <authorList>
            <person name="Fradin H."/>
            <person name="Zegar C."/>
            <person name="Gutwein M."/>
            <person name="Lucas J."/>
            <person name="Kovtun M."/>
            <person name="Corcoran D."/>
            <person name="Baugh L.R."/>
            <person name="Kiontke K."/>
            <person name="Gunsalus K."/>
            <person name="Fitch D.H."/>
            <person name="Piano F."/>
        </authorList>
    </citation>
    <scope>NUCLEOTIDE SEQUENCE [LARGE SCALE GENOMIC DNA]</scope>
    <source>
        <strain evidence="2">PF1309</strain>
    </source>
</reference>